<dbReference type="SUPFAM" id="SSF47113">
    <property type="entry name" value="Histone-fold"/>
    <property type="match status" value="1"/>
</dbReference>
<evidence type="ECO:0000313" key="5">
    <source>
        <dbReference type="Proteomes" id="UP000008810"/>
    </source>
</evidence>
<sequence length="84" mass="9574">MKQTASESVGSKAPRQLLIGKYQKSTKLAPTSGGVEKPHYFRPGTITVREIGKYQKSTKLLIRKLSFQRLVREITQDFKSDMLF</sequence>
<reference evidence="3 4" key="1">
    <citation type="journal article" date="2010" name="Nature">
        <title>Genome sequencing and analysis of the model grass Brachypodium distachyon.</title>
        <authorList>
            <consortium name="International Brachypodium Initiative"/>
        </authorList>
    </citation>
    <scope>NUCLEOTIDE SEQUENCE [LARGE SCALE GENOMIC DNA]</scope>
    <source>
        <strain evidence="3 4">Bd21</strain>
    </source>
</reference>
<dbReference type="GO" id="GO:0005634">
    <property type="term" value="C:nucleus"/>
    <property type="evidence" value="ECO:0000318"/>
    <property type="project" value="GO_Central"/>
</dbReference>
<dbReference type="Pfam" id="PF00125">
    <property type="entry name" value="Histone"/>
    <property type="match status" value="1"/>
</dbReference>
<proteinExistence type="inferred from homology"/>
<dbReference type="Proteomes" id="UP000008810">
    <property type="component" value="Chromosome 1"/>
</dbReference>
<dbReference type="STRING" id="15368.A0A0Q3S7X4"/>
<dbReference type="OrthoDB" id="1881399at2759"/>
<dbReference type="GO" id="GO:0046982">
    <property type="term" value="F:protein heterodimerization activity"/>
    <property type="evidence" value="ECO:0007669"/>
    <property type="project" value="InterPro"/>
</dbReference>
<dbReference type="GO" id="GO:0030527">
    <property type="term" value="F:structural constituent of chromatin"/>
    <property type="evidence" value="ECO:0007669"/>
    <property type="project" value="InterPro"/>
</dbReference>
<accession>A0A0Q3S7X4</accession>
<gene>
    <name evidence="3" type="ORF">BRADI_1g59046v3</name>
</gene>
<dbReference type="PANTHER" id="PTHR11426">
    <property type="entry name" value="HISTONE H3"/>
    <property type="match status" value="1"/>
</dbReference>
<evidence type="ECO:0000256" key="1">
    <source>
        <dbReference type="ARBA" id="ARBA00010343"/>
    </source>
</evidence>
<dbReference type="InterPro" id="IPR007125">
    <property type="entry name" value="H2A/H2B/H3"/>
</dbReference>
<feature type="domain" description="Core Histone H2A/H2B/H3" evidence="2">
    <location>
        <begin position="43"/>
        <end position="82"/>
    </location>
</feature>
<reference evidence="4" key="3">
    <citation type="submission" date="2018-08" db="UniProtKB">
        <authorList>
            <consortium name="EnsemblPlants"/>
        </authorList>
    </citation>
    <scope>IDENTIFICATION</scope>
    <source>
        <strain evidence="4">cv. Bd21</strain>
    </source>
</reference>
<dbReference type="InParanoid" id="A0A0Q3S7X4"/>
<dbReference type="InterPro" id="IPR009072">
    <property type="entry name" value="Histone-fold"/>
</dbReference>
<dbReference type="GO" id="GO:0000786">
    <property type="term" value="C:nucleosome"/>
    <property type="evidence" value="ECO:0007669"/>
    <property type="project" value="InterPro"/>
</dbReference>
<reference evidence="3" key="2">
    <citation type="submission" date="2017-06" db="EMBL/GenBank/DDBJ databases">
        <title>WGS assembly of Brachypodium distachyon.</title>
        <authorList>
            <consortium name="The International Brachypodium Initiative"/>
            <person name="Lucas S."/>
            <person name="Harmon-Smith M."/>
            <person name="Lail K."/>
            <person name="Tice H."/>
            <person name="Grimwood J."/>
            <person name="Bruce D."/>
            <person name="Barry K."/>
            <person name="Shu S."/>
            <person name="Lindquist E."/>
            <person name="Wang M."/>
            <person name="Pitluck S."/>
            <person name="Vogel J.P."/>
            <person name="Garvin D.F."/>
            <person name="Mockler T.C."/>
            <person name="Schmutz J."/>
            <person name="Rokhsar D."/>
            <person name="Bevan M.W."/>
        </authorList>
    </citation>
    <scope>NUCLEOTIDE SEQUENCE</scope>
    <source>
        <strain evidence="3">Bd21</strain>
    </source>
</reference>
<organism evidence="3">
    <name type="scientific">Brachypodium distachyon</name>
    <name type="common">Purple false brome</name>
    <name type="synonym">Trachynia distachya</name>
    <dbReference type="NCBI Taxonomy" id="15368"/>
    <lineage>
        <taxon>Eukaryota</taxon>
        <taxon>Viridiplantae</taxon>
        <taxon>Streptophyta</taxon>
        <taxon>Embryophyta</taxon>
        <taxon>Tracheophyta</taxon>
        <taxon>Spermatophyta</taxon>
        <taxon>Magnoliopsida</taxon>
        <taxon>Liliopsida</taxon>
        <taxon>Poales</taxon>
        <taxon>Poaceae</taxon>
        <taxon>BOP clade</taxon>
        <taxon>Pooideae</taxon>
        <taxon>Stipodae</taxon>
        <taxon>Brachypodieae</taxon>
        <taxon>Brachypodium</taxon>
    </lineage>
</organism>
<dbReference type="Gene3D" id="1.10.20.10">
    <property type="entry name" value="Histone, subunit A"/>
    <property type="match status" value="1"/>
</dbReference>
<keyword evidence="5" id="KW-1185">Reference proteome</keyword>
<dbReference type="EMBL" id="CM000880">
    <property type="protein sequence ID" value="KQK21162.1"/>
    <property type="molecule type" value="Genomic_DNA"/>
</dbReference>
<dbReference type="InterPro" id="IPR000164">
    <property type="entry name" value="Histone_H3/CENP-A"/>
</dbReference>
<evidence type="ECO:0000313" key="3">
    <source>
        <dbReference type="EMBL" id="KQK21162.1"/>
    </source>
</evidence>
<dbReference type="GO" id="GO:0003677">
    <property type="term" value="F:DNA binding"/>
    <property type="evidence" value="ECO:0007669"/>
    <property type="project" value="InterPro"/>
</dbReference>
<dbReference type="AlphaFoldDB" id="A0A0Q3S7X4"/>
<evidence type="ECO:0000313" key="4">
    <source>
        <dbReference type="EnsemblPlants" id="KQK21162"/>
    </source>
</evidence>
<dbReference type="PRINTS" id="PR00622">
    <property type="entry name" value="HISTONEH3"/>
</dbReference>
<comment type="similarity">
    <text evidence="1">Belongs to the histone H3 family.</text>
</comment>
<protein>
    <recommendedName>
        <fullName evidence="2">Core Histone H2A/H2B/H3 domain-containing protein</fullName>
    </recommendedName>
</protein>
<dbReference type="Gramene" id="KQK21162">
    <property type="protein sequence ID" value="KQK21162"/>
    <property type="gene ID" value="BRADI_1g59046v3"/>
</dbReference>
<evidence type="ECO:0000259" key="2">
    <source>
        <dbReference type="Pfam" id="PF00125"/>
    </source>
</evidence>
<dbReference type="EnsemblPlants" id="KQK21162">
    <property type="protein sequence ID" value="KQK21162"/>
    <property type="gene ID" value="BRADI_1g59046v3"/>
</dbReference>
<name>A0A0Q3S7X4_BRADI</name>